<keyword evidence="1" id="KW-0732">Signal</keyword>
<keyword evidence="4" id="KW-1185">Reference proteome</keyword>
<dbReference type="OrthoDB" id="9815874at2"/>
<dbReference type="PANTHER" id="PTHR43223:SF2">
    <property type="entry name" value="METALLO-BETA-LACTAMASE DOMAIN-CONTAINING PROTEIN"/>
    <property type="match status" value="1"/>
</dbReference>
<dbReference type="Pfam" id="PF14863">
    <property type="entry name" value="Alkyl_sulf_dimr"/>
    <property type="match status" value="1"/>
</dbReference>
<feature type="domain" description="Metallo-beta-lactamase" evidence="2">
    <location>
        <begin position="117"/>
        <end position="310"/>
    </location>
</feature>
<dbReference type="SUPFAM" id="SSF56281">
    <property type="entry name" value="Metallo-hydrolase/oxidoreductase"/>
    <property type="match status" value="1"/>
</dbReference>
<evidence type="ECO:0000313" key="3">
    <source>
        <dbReference type="EMBL" id="PLW83245.1"/>
    </source>
</evidence>
<feature type="signal peptide" evidence="1">
    <location>
        <begin position="1"/>
        <end position="32"/>
    </location>
</feature>
<feature type="chain" id="PRO_5014944164" evidence="1">
    <location>
        <begin position="33"/>
        <end position="494"/>
    </location>
</feature>
<organism evidence="3 4">
    <name type="scientific">Kineobactrum sediminis</name>
    <dbReference type="NCBI Taxonomy" id="1905677"/>
    <lineage>
        <taxon>Bacteria</taxon>
        <taxon>Pseudomonadati</taxon>
        <taxon>Pseudomonadota</taxon>
        <taxon>Gammaproteobacteria</taxon>
        <taxon>Cellvibrionales</taxon>
        <taxon>Halieaceae</taxon>
        <taxon>Kineobactrum</taxon>
    </lineage>
</organism>
<sequence length="494" mass="54806">MKTNHHPHSGFFRPAVAMALLAGLMTSTSIHANTAPEPQAKPETVQRFELRDEVMREHGHIVRAMLASEHAGFGGDVSYAIANRMASRTDPAAIADARDKLRVETHGDGTWFLRLPWVNIAVFETSEGLVLVDTGYAPAGPALVDTLRQLSDKPVHTIIYSHHHLDHAYGTWALIEAGESPRIIAEERFLQEMGLDIRLADYANAQLNSQDPRDVPRSWDDVYAPTETFRDHTTLTIGGEDFVLNHARGETADHVWVHVPSRDVVVTGDLHQPFLPNAGNGKRRQRYVQEWADALREMAALEPGLLLPMHGPAMTEAAEIQNKLDVVASAFEAISSQVIDGLNAGMRQDQVVASVTLPAELQNHPQLDTYYNTVADIARMVVREYSGWWDGIPSHWAPASRQQQGRVIMELAGGVDGLVEHARELLDTDPVLASHLADWALHTEPDNAAVLQLGIDTYSRRIQPGLPLQEINVYLSHLVELKWRLQALQQTALQ</sequence>
<evidence type="ECO:0000313" key="4">
    <source>
        <dbReference type="Proteomes" id="UP000234845"/>
    </source>
</evidence>
<dbReference type="InterPro" id="IPR036866">
    <property type="entry name" value="RibonucZ/Hydroxyglut_hydro"/>
</dbReference>
<dbReference type="Pfam" id="PF00753">
    <property type="entry name" value="Lactamase_B"/>
    <property type="match status" value="1"/>
</dbReference>
<accession>A0A2N5Y4B6</accession>
<protein>
    <submittedName>
        <fullName evidence="3">MBL fold metallo-hydrolase</fullName>
    </submittedName>
</protein>
<dbReference type="InterPro" id="IPR001279">
    <property type="entry name" value="Metallo-B-lactamas"/>
</dbReference>
<dbReference type="PANTHER" id="PTHR43223">
    <property type="entry name" value="ALKYL/ARYL-SULFATASE"/>
    <property type="match status" value="1"/>
</dbReference>
<dbReference type="AlphaFoldDB" id="A0A2N5Y4B6"/>
<dbReference type="InterPro" id="IPR029228">
    <property type="entry name" value="Alkyl_sulf_dimr"/>
</dbReference>
<name>A0A2N5Y4B6_9GAMM</name>
<dbReference type="InterPro" id="IPR052195">
    <property type="entry name" value="Bact_Alkyl/Aryl-Sulfatase"/>
</dbReference>
<comment type="caution">
    <text evidence="3">The sequence shown here is derived from an EMBL/GenBank/DDBJ whole genome shotgun (WGS) entry which is preliminary data.</text>
</comment>
<dbReference type="GO" id="GO:0046983">
    <property type="term" value="F:protein dimerization activity"/>
    <property type="evidence" value="ECO:0007669"/>
    <property type="project" value="InterPro"/>
</dbReference>
<evidence type="ECO:0000259" key="2">
    <source>
        <dbReference type="SMART" id="SM00849"/>
    </source>
</evidence>
<dbReference type="SMART" id="SM00849">
    <property type="entry name" value="Lactamase_B"/>
    <property type="match status" value="1"/>
</dbReference>
<dbReference type="RefSeq" id="WP_101520846.1">
    <property type="nucleotide sequence ID" value="NZ_PKLZ01000003.1"/>
</dbReference>
<dbReference type="InterPro" id="IPR038536">
    <property type="entry name" value="Alkyl/aryl-sulf_dimr_sf"/>
</dbReference>
<dbReference type="GO" id="GO:0016787">
    <property type="term" value="F:hydrolase activity"/>
    <property type="evidence" value="ECO:0007669"/>
    <property type="project" value="UniProtKB-KW"/>
</dbReference>
<gene>
    <name evidence="3" type="ORF">CWI75_07505</name>
</gene>
<reference evidence="4" key="1">
    <citation type="submission" date="2017-11" db="EMBL/GenBank/DDBJ databases">
        <title>The draft genome sequence of Chromatocurvus sp. F02.</title>
        <authorList>
            <person name="Du Z.-J."/>
            <person name="Chang Y.-Q."/>
        </authorList>
    </citation>
    <scope>NUCLEOTIDE SEQUENCE [LARGE SCALE GENOMIC DNA]</scope>
    <source>
        <strain evidence="4">F02</strain>
    </source>
</reference>
<dbReference type="Gene3D" id="1.25.40.880">
    <property type="entry name" value="Alkyl sulfatase, dimerisation domain"/>
    <property type="match status" value="1"/>
</dbReference>
<dbReference type="Gene3D" id="3.60.15.10">
    <property type="entry name" value="Ribonuclease Z/Hydroxyacylglutathione hydrolase-like"/>
    <property type="match status" value="1"/>
</dbReference>
<evidence type="ECO:0000256" key="1">
    <source>
        <dbReference type="SAM" id="SignalP"/>
    </source>
</evidence>
<dbReference type="EMBL" id="PKLZ01000003">
    <property type="protein sequence ID" value="PLW83245.1"/>
    <property type="molecule type" value="Genomic_DNA"/>
</dbReference>
<proteinExistence type="predicted"/>
<keyword evidence="3" id="KW-0378">Hydrolase</keyword>
<dbReference type="Proteomes" id="UP000234845">
    <property type="component" value="Unassembled WGS sequence"/>
</dbReference>